<dbReference type="GO" id="GO:0004674">
    <property type="term" value="F:protein serine/threonine kinase activity"/>
    <property type="evidence" value="ECO:0007669"/>
    <property type="project" value="UniProtKB-KW"/>
</dbReference>
<dbReference type="Gene3D" id="1.10.510.10">
    <property type="entry name" value="Transferase(Phosphotransferase) domain 1"/>
    <property type="match status" value="1"/>
</dbReference>
<dbReference type="PANTHER" id="PTHR24351">
    <property type="entry name" value="RIBOSOMAL PROTEIN S6 KINASE"/>
    <property type="match status" value="1"/>
</dbReference>
<evidence type="ECO:0000256" key="1">
    <source>
        <dbReference type="ARBA" id="ARBA00022527"/>
    </source>
</evidence>
<evidence type="ECO:0000259" key="7">
    <source>
        <dbReference type="PROSITE" id="PS50011"/>
    </source>
</evidence>
<sequence length="198" mass="22475">MCKQGLEPGDTTSICCGAPNYLAPEIIRGEECGFSLDWWTLGVLLYEMMVGESPFRFVKSSDNPDQNANKNLLEVILERTIHLPPYLSIKAATVLKSFLNRDPVERVGCCPQRGFADVQGHPFFQNLNWEMMERKQVVPPFKPNMSGGIGLDNFDPQFADEPVQLTPDDNDIVRKTDGCEFAGFEYINRPTMYEEEWV</sequence>
<dbReference type="GO" id="GO:0005524">
    <property type="term" value="F:ATP binding"/>
    <property type="evidence" value="ECO:0007669"/>
    <property type="project" value="UniProtKB-KW"/>
</dbReference>
<dbReference type="Pfam" id="PF00069">
    <property type="entry name" value="Pkinase"/>
    <property type="match status" value="1"/>
</dbReference>
<evidence type="ECO:0000256" key="5">
    <source>
        <dbReference type="ARBA" id="ARBA00022777"/>
    </source>
</evidence>
<keyword evidence="3" id="KW-0808">Transferase</keyword>
<reference evidence="9 10" key="1">
    <citation type="submission" date="2013-11" db="EMBL/GenBank/DDBJ databases">
        <title>The Damaraland mole rat (Fukomys damarensis) genome and evolution of African mole rats.</title>
        <authorList>
            <person name="Gladyshev V.N."/>
            <person name="Fang X."/>
        </authorList>
    </citation>
    <scope>NUCLEOTIDE SEQUENCE [LARGE SCALE GENOMIC DNA]</scope>
    <source>
        <tissue evidence="9">Liver</tissue>
    </source>
</reference>
<dbReference type="InterPro" id="IPR011009">
    <property type="entry name" value="Kinase-like_dom_sf"/>
</dbReference>
<proteinExistence type="predicted"/>
<evidence type="ECO:0000256" key="6">
    <source>
        <dbReference type="ARBA" id="ARBA00022840"/>
    </source>
</evidence>
<keyword evidence="4" id="KW-0547">Nucleotide-binding</keyword>
<dbReference type="EMBL" id="KN121239">
    <property type="protein sequence ID" value="KFO36812.1"/>
    <property type="molecule type" value="Genomic_DNA"/>
</dbReference>
<evidence type="ECO:0000256" key="4">
    <source>
        <dbReference type="ARBA" id="ARBA00022741"/>
    </source>
</evidence>
<dbReference type="SMART" id="SM00133">
    <property type="entry name" value="S_TK_X"/>
    <property type="match status" value="1"/>
</dbReference>
<dbReference type="Pfam" id="PF00433">
    <property type="entry name" value="Pkinase_C"/>
    <property type="match status" value="1"/>
</dbReference>
<evidence type="ECO:0000313" key="9">
    <source>
        <dbReference type="EMBL" id="KFO36812.1"/>
    </source>
</evidence>
<evidence type="ECO:0000259" key="8">
    <source>
        <dbReference type="PROSITE" id="PS51285"/>
    </source>
</evidence>
<gene>
    <name evidence="9" type="ORF">H920_01786</name>
</gene>
<dbReference type="SUPFAM" id="SSF56112">
    <property type="entry name" value="Protein kinase-like (PK-like)"/>
    <property type="match status" value="1"/>
</dbReference>
<dbReference type="InterPro" id="IPR000719">
    <property type="entry name" value="Prot_kinase_dom"/>
</dbReference>
<feature type="domain" description="AGC-kinase C-terminal" evidence="8">
    <location>
        <begin position="125"/>
        <end position="196"/>
    </location>
</feature>
<dbReference type="InterPro" id="IPR017892">
    <property type="entry name" value="Pkinase_C"/>
</dbReference>
<dbReference type="PROSITE" id="PS50011">
    <property type="entry name" value="PROTEIN_KINASE_DOM"/>
    <property type="match status" value="1"/>
</dbReference>
<name>A0A091E0G1_FUKDA</name>
<evidence type="ECO:0000313" key="10">
    <source>
        <dbReference type="Proteomes" id="UP000028990"/>
    </source>
</evidence>
<dbReference type="InterPro" id="IPR000961">
    <property type="entry name" value="AGC-kinase_C"/>
</dbReference>
<keyword evidence="10" id="KW-1185">Reference proteome</keyword>
<accession>A0A091E0G1</accession>
<keyword evidence="5 9" id="KW-0418">Kinase</keyword>
<keyword evidence="6" id="KW-0067">ATP-binding</keyword>
<evidence type="ECO:0000256" key="3">
    <source>
        <dbReference type="ARBA" id="ARBA00022679"/>
    </source>
</evidence>
<feature type="domain" description="Protein kinase" evidence="7">
    <location>
        <begin position="1"/>
        <end position="124"/>
    </location>
</feature>
<dbReference type="Gene3D" id="3.30.200.20">
    <property type="entry name" value="Phosphorylase Kinase, domain 1"/>
    <property type="match status" value="1"/>
</dbReference>
<dbReference type="AlphaFoldDB" id="A0A091E0G1"/>
<keyword evidence="1" id="KW-0723">Serine/threonine-protein kinase</keyword>
<evidence type="ECO:0000256" key="2">
    <source>
        <dbReference type="ARBA" id="ARBA00022553"/>
    </source>
</evidence>
<protein>
    <submittedName>
        <fullName evidence="9">Protein kinase C iota type</fullName>
    </submittedName>
</protein>
<dbReference type="Proteomes" id="UP000028990">
    <property type="component" value="Unassembled WGS sequence"/>
</dbReference>
<organism evidence="9 10">
    <name type="scientific">Fukomys damarensis</name>
    <name type="common">Damaraland mole rat</name>
    <name type="synonym">Cryptomys damarensis</name>
    <dbReference type="NCBI Taxonomy" id="885580"/>
    <lineage>
        <taxon>Eukaryota</taxon>
        <taxon>Metazoa</taxon>
        <taxon>Chordata</taxon>
        <taxon>Craniata</taxon>
        <taxon>Vertebrata</taxon>
        <taxon>Euteleostomi</taxon>
        <taxon>Mammalia</taxon>
        <taxon>Eutheria</taxon>
        <taxon>Euarchontoglires</taxon>
        <taxon>Glires</taxon>
        <taxon>Rodentia</taxon>
        <taxon>Hystricomorpha</taxon>
        <taxon>Bathyergidae</taxon>
        <taxon>Fukomys</taxon>
    </lineage>
</organism>
<keyword evidence="2" id="KW-0597">Phosphoprotein</keyword>
<dbReference type="PROSITE" id="PS51285">
    <property type="entry name" value="AGC_KINASE_CTER"/>
    <property type="match status" value="1"/>
</dbReference>